<dbReference type="Pfam" id="PF13332">
    <property type="entry name" value="Fil_haemagg_2"/>
    <property type="match status" value="4"/>
</dbReference>
<dbReference type="Pfam" id="PF21726">
    <property type="entry name" value="DUF6862"/>
    <property type="match status" value="1"/>
</dbReference>
<organism evidence="3 4">
    <name type="scientific">Undibacterium parvum</name>
    <dbReference type="NCBI Taxonomy" id="401471"/>
    <lineage>
        <taxon>Bacteria</taxon>
        <taxon>Pseudomonadati</taxon>
        <taxon>Pseudomonadota</taxon>
        <taxon>Betaproteobacteria</taxon>
        <taxon>Burkholderiales</taxon>
        <taxon>Oxalobacteraceae</taxon>
        <taxon>Undibacterium</taxon>
    </lineage>
</organism>
<feature type="region of interest" description="Disordered" evidence="1">
    <location>
        <begin position="1157"/>
        <end position="1179"/>
    </location>
</feature>
<dbReference type="SMART" id="SM00912">
    <property type="entry name" value="Haemagg_act"/>
    <property type="match status" value="1"/>
</dbReference>
<feature type="compositionally biased region" description="Low complexity" evidence="1">
    <location>
        <begin position="2494"/>
        <end position="2513"/>
    </location>
</feature>
<dbReference type="EMBL" id="CP034464">
    <property type="protein sequence ID" value="AZP14077.1"/>
    <property type="molecule type" value="Genomic_DNA"/>
</dbReference>
<accession>A0A3Q9BTE5</accession>
<dbReference type="InterPro" id="IPR008619">
    <property type="entry name" value="Filamentous_hemagglutn_rpt"/>
</dbReference>
<dbReference type="Proteomes" id="UP000275663">
    <property type="component" value="Chromosome"/>
</dbReference>
<evidence type="ECO:0000313" key="4">
    <source>
        <dbReference type="Proteomes" id="UP000275663"/>
    </source>
</evidence>
<name>A0A3Q9BTE5_9BURK</name>
<dbReference type="GO" id="GO:0003824">
    <property type="term" value="F:catalytic activity"/>
    <property type="evidence" value="ECO:0007669"/>
    <property type="project" value="UniProtKB-ARBA"/>
</dbReference>
<dbReference type="Pfam" id="PF05594">
    <property type="entry name" value="Fil_haemagg"/>
    <property type="match status" value="14"/>
</dbReference>
<dbReference type="Gene3D" id="2.160.20.10">
    <property type="entry name" value="Single-stranded right-handed beta-helix, Pectin lyase-like"/>
    <property type="match status" value="1"/>
</dbReference>
<protein>
    <submittedName>
        <fullName evidence="3">Filamentous hemagglutinin N-terminal domain-containing protein</fullName>
    </submittedName>
</protein>
<keyword evidence="4" id="KW-1185">Reference proteome</keyword>
<dbReference type="InterPro" id="IPR011050">
    <property type="entry name" value="Pectin_lyase_fold/virulence"/>
</dbReference>
<dbReference type="InterPro" id="IPR010069">
    <property type="entry name" value="CdiA_FHA1_rpt"/>
</dbReference>
<dbReference type="OrthoDB" id="5666689at2"/>
<dbReference type="Pfam" id="PF05860">
    <property type="entry name" value="TPS"/>
    <property type="match status" value="1"/>
</dbReference>
<dbReference type="InterPro" id="IPR012334">
    <property type="entry name" value="Pectin_lyas_fold"/>
</dbReference>
<gene>
    <name evidence="3" type="ORF">EJN92_19985</name>
</gene>
<evidence type="ECO:0000256" key="1">
    <source>
        <dbReference type="SAM" id="MobiDB-lite"/>
    </source>
</evidence>
<dbReference type="InterPro" id="IPR025157">
    <property type="entry name" value="Hemagglutinin_rpt"/>
</dbReference>
<evidence type="ECO:0000313" key="3">
    <source>
        <dbReference type="EMBL" id="AZP14077.1"/>
    </source>
</evidence>
<dbReference type="SUPFAM" id="SSF51126">
    <property type="entry name" value="Pectin lyase-like"/>
    <property type="match status" value="1"/>
</dbReference>
<dbReference type="NCBIfam" id="TIGR01901">
    <property type="entry name" value="adhes_NPXG"/>
    <property type="match status" value="1"/>
</dbReference>
<evidence type="ECO:0000259" key="2">
    <source>
        <dbReference type="SMART" id="SM00912"/>
    </source>
</evidence>
<dbReference type="NCBIfam" id="TIGR01731">
    <property type="entry name" value="fil_hemag_20aa"/>
    <property type="match status" value="31"/>
</dbReference>
<dbReference type="InterPro" id="IPR008638">
    <property type="entry name" value="FhaB/CdiA-like_TPS"/>
</dbReference>
<feature type="domain" description="Filamentous haemagglutinin FhaB/tRNA nuclease CdiA-like TPS" evidence="2">
    <location>
        <begin position="71"/>
        <end position="191"/>
    </location>
</feature>
<dbReference type="KEGG" id="upv:EJN92_19985"/>
<feature type="region of interest" description="Disordered" evidence="1">
    <location>
        <begin position="2486"/>
        <end position="2516"/>
    </location>
</feature>
<sequence>MKTQQIQTTRNAEMIRPAQKPWVRIATKAFTVLYLWQSILPAYAQTATGNLAITPAASAAAGQRAIMDAALNGVPIAHIAPPSAAGVSRNQYDQFNVNQNGLILNNSANNVQSKLGGWISGNLQLGVTPARIILNEVISANSSQLRGTIEVAGQRADIVIANPNGISCDGCGFLNAGRSTLTTGSTQFAADGSIKGFDVRQGQITIGSAGLNAANIEQLDLMARGMVIEGEVWAKNLNAIAGTNQLLYGTLQAISQSGAGATPRFAIDIKELGGMYANQVYMVATERGLGVNSTGRIAALQGNLVLSANGDLSLKDSYAKQNIQIETTANANLSGQTVSDAAIAVGSAGALVQLGTMESKGPLTIRATSLDNQGNISQRSADAASISVSGSANNSGSIYSGGALALTAGSISDRNGKLLASGDLQLQAQNINLSGSQLASDGNLVLRAIDGGLQASAAQLNAGLNIQANASGAVSNTAGLWLAQRDIRLQAASLDNRGGTVLANGALAVTTSGVIDNSAGKLLASKELEINASQLLNNDHGMLVSEQAALITTQGLFSNQSGTVSAKTALTIANKGAALNNVGGIIASDAMLNLTTGDLNNQAGQISAGNKLNVLAGSIDNQQGKVLANQSITLDAVGLDNRQGQISGLSDVRVALSGSTALNNTLGSIVSNHDLSIKAAALNNTQASISAANAASLQLGSGTLDNHAGQVLGMQGLTLQSGRIDNQGGTIYTGKALAINTQGQQLDNTGGNIVSGGDLSITAAALTNLGGKLSSQSVTSITSQALDNTQGEISALKLAANAQSSGNLLIHTQGQQLKNDGGRIIAQGDLQLQSGSLLSRNAAVIAANGNAILSTTDLDTSAATLQAAQDLQITANGIVSNANGKLLAGRDLNIQATQLLQTGTANAEAGRDLTLNVTGALNNSGTVLARANAQINAGSINNDGGSIATAQSLTITSGKLENRSINGSLAGQIIGTTALTISSQALDNSAGVIGSQGDLLINTHAQELKNDLGIIRAQKALTLQAGDILNRGANAGTAQATGVIAANSQANILANNIDNTGGSINAGSALNINASAALTNNNGRMMSDGSSAIQAASLNGNNAGRITAASSLQVDAAGNLNNAGGLLIANGSVNINSAALTNTGGTLASLQSDQSINTHGQSLNNDAGKMQASGNLNVQAGSTSNQNAGLISAKDLSLNLGSLNNNGGQILAAGTLNANTLALSNNAGLIEAAGDATISTNGNALVNTNSASNAGIVSAAKLRLQTGDLNNQSGFIASSGNNNITSSGTLDNRTGLITSNAVTTVQAVNIDNRSGRLNAKGDLALNLNGALDNRGGNLTTNANALINAASLDNSSGTIDAGNLTLNANSLSNSGGVVRAANNATITAALVDNSNGTLTAKNTLVLNAPSLNNANGYLVADKELVISTASGAFGGSVASQNNVTLNIAGDYSNTGLLSAQKNLTVNASNINNSGVIKANDSFTANTGNLINSGEISATTTRLNLSGNLNNTGLIDGSTTQINANSIDNTGRIYGDQLSIQSGTLNNSGSGFLGARDSMFLGGGAVNNSNGASIYAYNDIVMAGSLAQNGQPLGELGSLLNASSNIEAGRNIDLSVGNFINRNDLIQTAVHTTNTPVNITFVQPLGSPTKYLSTELGIVPNCDYSLWCYVLPSTVYPIAQFGIATRPPSKTTQCHYSPAADETVCSTSVNYTANDAAWSLFKVAAPVINDLTAPSLPSGDSDCMTSNADSASIRNMSGACGSYWPAFDTYTQTVTQRTDAAYEALGAKIAAYNADVQSRVINRWTYYKITDRKTEETEITSTKPAQISAAGSISIQGNGSKLNDNSTIVAGGAIAIAGTAVINQGTVGSKSVTENGQVGMRDHEHHGIFNGNDTVEIPIPWVSYTGAPEVTSLVLSNYTYLANGGNTVASKTLAGSGALADASLAGSNAAASGNDRSLSAINVNGQLSSAGTVNQAGVSNLASAVAAQSIAIGSHSAAQAKAVDHSPLTILSIAASGTGERARDVILSLAPRLTLPNSSLFVIHPEPSSRTLIETDPRFTRFKTFISSDYYLQQLNKDPERQLKRYGDGFYEQQLINDQILALTGRRFLSGYSSTEEEYKQLMNSGVAFAQRYQLSPGVALSAEQMANLSTDIVWLSTQTVTLANGQSEQVLVPQVYLRRPQGGDLQTSGALISASDISIQSSGNLLNSGSINASGTLNLAAANDLVNQGGSLRGQTILARAGNDLKNLSGSLIGSGPDSSITLLAGRDILLQTRTIASSSVASATSADSSRTSIDRLATLQAGAISLDAGRDISAIGAKLSAEHNLVASAGRDLLVSAVQGQYQLQVATGGNTMGRSGAIKEASVSNLAASLSGENVLLLAQNDARISGSNLTAVNNLQLQAANIEIAAAKDRRMNDVQTVGEDHYSRTMRDDQSLVGGNLSAGNKLSLRATEGNISLSAANLNAQNGQTTLSAKQDINILNASTEHRSVDDSYSKSSGIFSSKTSTQSSSSQSEKVVASNVNGNSIKIESGKDLVVQASNVIASDTLQMTAGRDLKVISAEQSSHAQSANETKQSGFVASYSSGVASLGYSKANSAGQSSLDTVTQQASSIGSIKGSAVLKAGENLQVIASDIAAKENLNLIAKNIDLSAAQNATQEKSNRQSSSSGFAVGITVDPLSAFKDAHQASTKNSSSGGTIGKSISQGEGVADGITAATTAVVVQFGSRQSSGNQNQANSTARTSTLNAGKDLTIIATDGSISSQGTQMSADGNALILAKDSITFDVAHNGQSQDQNNKTSGFSFDNRSRLIAGSFNNKGKGDGVTDTITGTQLSVGGSTAMATDKGDIKLIAANVVSEGNLSINAAKNLTIQSGQDTVHNANQSDNKAIGQVVISDTERFAGYHNEKHLDNNTQITQIASNVSSLKGDVSITAADKYSQTASNVLAGNDIRITGKTIDITVADNTGSNRKEDSDLKIGAFARISSPLIDLVNNIEAARKSDGRLQAMQGMAAGANAYQAVGAVSGSGTLIKGEVGVGFASSNSSGNNRGSTAQASTINGAGNVTLTSTEGNIHATGANLSAGKTEGKTLSLDSAKDIVLDASQSGYHADGKNSSAGLEVGVGYAIGAQTGVYAYVAANVGNGHNNADGVTNTNTHLTANAIKLTSQGDTTLKGADAKANSISTGVAGKLAIESVQDGSLQESSQNNVGGRVQVSFGTAWDASGSVSLSKGSGSSNAVKQQSGLFAGDGGYHIKADSIDLKGGAITSTNAQQSELTANKLTTSNVLNKMDFQASSVSLAGGISGGSGAGDTNADGKSKPVEQQQLFGDKKGGNVTPGLPMQEKGSASSTTYATITDGNITIGGKATGSVKELGINTDAAKAHTALAAIPDIKVLLKDQQAMSAAAGTVIATSKQIAGDIAANAGKTQQAAQAVLDNQNSTAGQKEQAILTLNQAKQAQIDWSTGGDNSRALAVVTGILVGGVAGQGGTQLAANASAPYAAAAIGDYFKTKGNENQTLQDLSHAVLGATLAYANGASAVGGALAGGGAELAAQILTKQLYPDAFDANGKLQRDKLTPAQAANITALSSGIGALLSGVAGGTVLDAAVGGKVATNAVENNYLGQKRIAFNKPSEQAQFDAAVAACAKGSAVDCNTKNSLYALSQARDRNLGIACSGGPSSDCHDLVRLAQNAGNKVIFGNDGKAYIYPVGTPELVATPNAKDASFHDKLSKSTAEAVLLDIGGGATELAVGAAVKGLRWIAYGTTDAAKILDGGAAVAVANGANTVGAANRATFEVYKDGLISQMGKPTVSNPTLSGLIDDLYRPGAKIGSGSTADAVRYEQATGQSVGDVFHTQKANDYSAALQKWIDKNPTASTIDRAAAENVLRDLQNALKGK</sequence>
<proteinExistence type="predicted"/>
<reference evidence="3 4" key="1">
    <citation type="journal article" date="2011" name="Int. J. Syst. Evol. Microbiol.">
        <title>Description of Undibacterium oligocarboniphilum sp. nov., isolated from purified water, and Undibacterium pigrum strain CCUG 49012 as the type strain of Undibacterium parvum sp. nov., and emended descriptions of the genus Undibacterium and the species Undibacterium pigrum.</title>
        <authorList>
            <person name="Eder W."/>
            <person name="Wanner G."/>
            <person name="Ludwig W."/>
            <person name="Busse H.J."/>
            <person name="Ziemke-Kageler F."/>
            <person name="Lang E."/>
        </authorList>
    </citation>
    <scope>NUCLEOTIDE SEQUENCE [LARGE SCALE GENOMIC DNA]</scope>
    <source>
        <strain evidence="3 4">DSM 23061</strain>
    </source>
</reference>
<dbReference type="RefSeq" id="WP_126129438.1">
    <property type="nucleotide sequence ID" value="NZ_CP034464.1"/>
</dbReference>
<dbReference type="InterPro" id="IPR049271">
    <property type="entry name" value="DUF6862"/>
</dbReference>